<dbReference type="PANTHER" id="PTHR24068">
    <property type="entry name" value="UBIQUITIN-CONJUGATING ENZYME E2"/>
    <property type="match status" value="1"/>
</dbReference>
<keyword evidence="3" id="KW-0808">Transferase</keyword>
<name>A0A2X0KZ15_9BASI</name>
<keyword evidence="4" id="KW-0547">Nucleotide-binding</keyword>
<dbReference type="InterPro" id="IPR000608">
    <property type="entry name" value="UBC"/>
</dbReference>
<dbReference type="SUPFAM" id="SSF54495">
    <property type="entry name" value="UBC-like"/>
    <property type="match status" value="1"/>
</dbReference>
<keyword evidence="5" id="KW-0833">Ubl conjugation pathway</keyword>
<evidence type="ECO:0000256" key="6">
    <source>
        <dbReference type="ARBA" id="ARBA00022840"/>
    </source>
</evidence>
<protein>
    <submittedName>
        <fullName evidence="9">BZ3500_MvSof-1268-A1-R1_Chr3-1g06023 protein</fullName>
    </submittedName>
</protein>
<dbReference type="SMART" id="SM00212">
    <property type="entry name" value="UBCc"/>
    <property type="match status" value="1"/>
</dbReference>
<evidence type="ECO:0000256" key="4">
    <source>
        <dbReference type="ARBA" id="ARBA00022741"/>
    </source>
</evidence>
<dbReference type="FunFam" id="3.10.110.10:FF:000101">
    <property type="entry name" value="Ubiquitin-conjugating enzyme E2 D2"/>
    <property type="match status" value="1"/>
</dbReference>
<dbReference type="GO" id="GO:0061631">
    <property type="term" value="F:ubiquitin conjugating enzyme activity"/>
    <property type="evidence" value="ECO:0007669"/>
    <property type="project" value="UniProtKB-EC"/>
</dbReference>
<evidence type="ECO:0000256" key="3">
    <source>
        <dbReference type="ARBA" id="ARBA00022679"/>
    </source>
</evidence>
<accession>A0A2X0KZ15</accession>
<proteinExistence type="predicted"/>
<comment type="catalytic activity">
    <reaction evidence="1">
        <text>S-ubiquitinyl-[E1 ubiquitin-activating enzyme]-L-cysteine + [E2 ubiquitin-conjugating enzyme]-L-cysteine = [E1 ubiquitin-activating enzyme]-L-cysteine + S-ubiquitinyl-[E2 ubiquitin-conjugating enzyme]-L-cysteine.</text>
        <dbReference type="EC" id="2.3.2.23"/>
    </reaction>
</comment>
<evidence type="ECO:0000313" key="9">
    <source>
        <dbReference type="EMBL" id="SCZ99464.1"/>
    </source>
</evidence>
<feature type="domain" description="UBC core" evidence="8">
    <location>
        <begin position="7"/>
        <end position="156"/>
    </location>
</feature>
<dbReference type="Gene3D" id="3.10.110.10">
    <property type="entry name" value="Ubiquitin Conjugating Enzyme"/>
    <property type="match status" value="1"/>
</dbReference>
<gene>
    <name evidence="9" type="ORF">BZ3500_MVSOF-1268-A1-R1_CHR3-1G06023</name>
</gene>
<dbReference type="GO" id="GO:0005524">
    <property type="term" value="F:ATP binding"/>
    <property type="evidence" value="ECO:0007669"/>
    <property type="project" value="UniProtKB-KW"/>
</dbReference>
<dbReference type="EMBL" id="FMWP01000096">
    <property type="protein sequence ID" value="SCZ99464.1"/>
    <property type="molecule type" value="Genomic_DNA"/>
</dbReference>
<reference evidence="10" key="1">
    <citation type="submission" date="2016-10" db="EMBL/GenBank/DDBJ databases">
        <authorList>
            <person name="Jeantristanb JTB J.-T."/>
            <person name="Ricardo R."/>
        </authorList>
    </citation>
    <scope>NUCLEOTIDE SEQUENCE [LARGE SCALE GENOMIC DNA]</scope>
</reference>
<keyword evidence="6" id="KW-0067">ATP-binding</keyword>
<keyword evidence="10" id="KW-1185">Reference proteome</keyword>
<dbReference type="AlphaFoldDB" id="A0A2X0KZ15"/>
<sequence length="236" mass="26296">MSKSSAMSQKRIARELHDVANKSELPQGCTAGPVSDRSVHEWEATIEGPPGSAYEGGIFDLSIVLPPDYPFRPPRVTFLTKVYHANINTQGGICLDILKNQWSPALSIIKVLLSVSSLLADPNPHDPLMPEVGLTVFVAQLWSPSDARCFDVQIAQRFLKDRKGHDKTAREWTSKLHTFQGNHRKCTQAPRLTRTSYIHSSAEKHARPKPIETIELDETKAPKSKSKQPIEVITID</sequence>
<evidence type="ECO:0000313" key="10">
    <source>
        <dbReference type="Proteomes" id="UP000249723"/>
    </source>
</evidence>
<organism evidence="9 10">
    <name type="scientific">Microbotryum saponariae</name>
    <dbReference type="NCBI Taxonomy" id="289078"/>
    <lineage>
        <taxon>Eukaryota</taxon>
        <taxon>Fungi</taxon>
        <taxon>Dikarya</taxon>
        <taxon>Basidiomycota</taxon>
        <taxon>Pucciniomycotina</taxon>
        <taxon>Microbotryomycetes</taxon>
        <taxon>Microbotryales</taxon>
        <taxon>Microbotryaceae</taxon>
        <taxon>Microbotryum</taxon>
    </lineage>
</organism>
<evidence type="ECO:0000256" key="7">
    <source>
        <dbReference type="SAM" id="MobiDB-lite"/>
    </source>
</evidence>
<dbReference type="Proteomes" id="UP000249723">
    <property type="component" value="Unassembled WGS sequence"/>
</dbReference>
<dbReference type="InterPro" id="IPR016135">
    <property type="entry name" value="UBQ-conjugating_enzyme/RWD"/>
</dbReference>
<evidence type="ECO:0000256" key="2">
    <source>
        <dbReference type="ARBA" id="ARBA00004906"/>
    </source>
</evidence>
<feature type="region of interest" description="Disordered" evidence="7">
    <location>
        <begin position="199"/>
        <end position="236"/>
    </location>
</feature>
<dbReference type="Pfam" id="PF00179">
    <property type="entry name" value="UQ_con"/>
    <property type="match status" value="1"/>
</dbReference>
<feature type="compositionally biased region" description="Basic and acidic residues" evidence="7">
    <location>
        <begin position="201"/>
        <end position="221"/>
    </location>
</feature>
<dbReference type="STRING" id="289078.A0A2X0KZ15"/>
<comment type="pathway">
    <text evidence="2">Protein modification; protein ubiquitination.</text>
</comment>
<evidence type="ECO:0000256" key="1">
    <source>
        <dbReference type="ARBA" id="ARBA00000485"/>
    </source>
</evidence>
<evidence type="ECO:0000256" key="5">
    <source>
        <dbReference type="ARBA" id="ARBA00022786"/>
    </source>
</evidence>
<evidence type="ECO:0000259" key="8">
    <source>
        <dbReference type="PROSITE" id="PS50127"/>
    </source>
</evidence>
<dbReference type="PROSITE" id="PS50127">
    <property type="entry name" value="UBC_2"/>
    <property type="match status" value="1"/>
</dbReference>